<sequence length="397" mass="45714">MKFKIDTTLDRMRTGVVKTKHGKFNTPVFIPVATLASVRGLDNRDLKEMGAEVLLANTYHLHLRPGDEVIKKLGGLHKFMNIDLPIVTDSGGFQAFSLGFGMEHGVGKIANNIFLEGLKDIDFKGEKWAYVDDRGVRFKNHISGEIVELTPRKSMEIQSNLGSDIIFAFDECTSPLSDKKYTEIALERTHRWAEECLQYYNKKQAIFGIVQGGEYRDLRERSAKFMAERDFDGFGIGGSLGKSKRDMHNILEWVIPLLPEEKPRHLLGIGAVEDLFNCIERGVDMFDCVAPTRWARRGHLYISPEEGGKPENKFRIHIKNAKFRFDTNPVDRSCDCFVCQEYSRAYLRHLYVSNELTYFRLASYHNVYFIIRLVEKIRDSIESGAFYELKKRWLGYQ</sequence>
<name>N0BB25_9EURY</name>
<reference evidence="5 6" key="1">
    <citation type="journal article" date="2013" name="Genome Announc.">
        <title>Complete Genome Sequence of the Thermophilic and Facultatively Chemolithoautotrophic Sulfate Reducer Archaeoglobus sulfaticallidus Strain PM70-1T.</title>
        <authorList>
            <person name="Stokke R."/>
            <person name="Hocking W.P."/>
            <person name="Steinsbu B.O."/>
            <person name="Steen I.H."/>
        </authorList>
    </citation>
    <scope>NUCLEOTIDE SEQUENCE [LARGE SCALE GENOMIC DNA]</scope>
    <source>
        <strain evidence="5">PM70-1</strain>
    </source>
</reference>
<keyword evidence="6" id="KW-1185">Reference proteome</keyword>
<dbReference type="eggNOG" id="arCOG00989">
    <property type="taxonomic scope" value="Archaea"/>
</dbReference>
<protein>
    <submittedName>
        <fullName evidence="5">tRNA-guanine transglycosylase</fullName>
    </submittedName>
</protein>
<dbReference type="AlphaFoldDB" id="N0BB25"/>
<dbReference type="PANTHER" id="PTHR46499:SF1">
    <property type="entry name" value="QUEUINE TRNA-RIBOSYLTRANSFERASE"/>
    <property type="match status" value="1"/>
</dbReference>
<dbReference type="InterPro" id="IPR036511">
    <property type="entry name" value="TGT-like_sf"/>
</dbReference>
<evidence type="ECO:0000256" key="3">
    <source>
        <dbReference type="ARBA" id="ARBA00022694"/>
    </source>
</evidence>
<dbReference type="HOGENOM" id="CLU_022060_0_2_2"/>
<evidence type="ECO:0000259" key="4">
    <source>
        <dbReference type="Pfam" id="PF01702"/>
    </source>
</evidence>
<dbReference type="HAMAP" id="MF_00168">
    <property type="entry name" value="Q_tRNA_Tgt"/>
    <property type="match status" value="1"/>
</dbReference>
<dbReference type="PANTHER" id="PTHR46499">
    <property type="entry name" value="QUEUINE TRNA-RIBOSYLTRANSFERASE"/>
    <property type="match status" value="1"/>
</dbReference>
<keyword evidence="1" id="KW-0328">Glycosyltransferase</keyword>
<gene>
    <name evidence="5" type="ORF">Asulf_00798</name>
</gene>
<organism evidence="5 6">
    <name type="scientific">Archaeoglobus sulfaticallidus PM70-1</name>
    <dbReference type="NCBI Taxonomy" id="387631"/>
    <lineage>
        <taxon>Archaea</taxon>
        <taxon>Methanobacteriati</taxon>
        <taxon>Methanobacteriota</taxon>
        <taxon>Archaeoglobi</taxon>
        <taxon>Archaeoglobales</taxon>
        <taxon>Archaeoglobaceae</taxon>
        <taxon>Archaeoglobus</taxon>
    </lineage>
</organism>
<dbReference type="GO" id="GO:0005829">
    <property type="term" value="C:cytosol"/>
    <property type="evidence" value="ECO:0007669"/>
    <property type="project" value="TreeGrafter"/>
</dbReference>
<keyword evidence="2" id="KW-0808">Transferase</keyword>
<dbReference type="GeneID" id="15392439"/>
<evidence type="ECO:0000313" key="5">
    <source>
        <dbReference type="EMBL" id="AGK60809.1"/>
    </source>
</evidence>
<evidence type="ECO:0000256" key="1">
    <source>
        <dbReference type="ARBA" id="ARBA00022676"/>
    </source>
</evidence>
<dbReference type="OrthoDB" id="6871at2157"/>
<dbReference type="Proteomes" id="UP000013307">
    <property type="component" value="Chromosome"/>
</dbReference>
<dbReference type="KEGG" id="ast:Asulf_00798"/>
<dbReference type="NCBIfam" id="TIGR00430">
    <property type="entry name" value="Q_tRNA_tgt"/>
    <property type="match status" value="1"/>
</dbReference>
<dbReference type="NCBIfam" id="TIGR00449">
    <property type="entry name" value="tgt_general"/>
    <property type="match status" value="1"/>
</dbReference>
<dbReference type="RefSeq" id="WP_015590407.1">
    <property type="nucleotide sequence ID" value="NC_021169.1"/>
</dbReference>
<keyword evidence="3" id="KW-0819">tRNA processing</keyword>
<feature type="domain" description="tRNA-guanine(15) transglycosylase-like" evidence="4">
    <location>
        <begin position="12"/>
        <end position="394"/>
    </location>
</feature>
<dbReference type="InterPro" id="IPR050076">
    <property type="entry name" value="ArchSynthase1/Queuine_TRR"/>
</dbReference>
<proteinExistence type="inferred from homology"/>
<dbReference type="EMBL" id="CP005290">
    <property type="protein sequence ID" value="AGK60809.1"/>
    <property type="molecule type" value="Genomic_DNA"/>
</dbReference>
<dbReference type="GO" id="GO:0008616">
    <property type="term" value="P:tRNA queuosine(34) biosynthetic process"/>
    <property type="evidence" value="ECO:0007669"/>
    <property type="project" value="TreeGrafter"/>
</dbReference>
<dbReference type="Gene3D" id="3.20.20.105">
    <property type="entry name" value="Queuine tRNA-ribosyltransferase-like"/>
    <property type="match status" value="1"/>
</dbReference>
<dbReference type="STRING" id="387631.Asulf_00798"/>
<accession>N0BB25</accession>
<dbReference type="InterPro" id="IPR004803">
    <property type="entry name" value="TGT"/>
</dbReference>
<evidence type="ECO:0000256" key="2">
    <source>
        <dbReference type="ARBA" id="ARBA00022679"/>
    </source>
</evidence>
<dbReference type="GO" id="GO:0008479">
    <property type="term" value="F:tRNA-guanosine(34) queuine transglycosylase activity"/>
    <property type="evidence" value="ECO:0007669"/>
    <property type="project" value="InterPro"/>
</dbReference>
<dbReference type="SUPFAM" id="SSF51713">
    <property type="entry name" value="tRNA-guanine transglycosylase"/>
    <property type="match status" value="1"/>
</dbReference>
<dbReference type="Pfam" id="PF01702">
    <property type="entry name" value="TGT"/>
    <property type="match status" value="1"/>
</dbReference>
<dbReference type="InterPro" id="IPR002616">
    <property type="entry name" value="tRNA_ribo_trans-like"/>
</dbReference>
<evidence type="ECO:0000313" key="6">
    <source>
        <dbReference type="Proteomes" id="UP000013307"/>
    </source>
</evidence>